<feature type="domain" description="HTH gntR-type" evidence="6">
    <location>
        <begin position="19"/>
        <end position="87"/>
    </location>
</feature>
<keyword evidence="5" id="KW-0804">Transcription</keyword>
<accession>A0A285ISQ1</accession>
<protein>
    <submittedName>
        <fullName evidence="7">GntR family transcriptional regulator / MocR family aminotransferase</fullName>
    </submittedName>
</protein>
<dbReference type="InterPro" id="IPR004839">
    <property type="entry name" value="Aminotransferase_I/II_large"/>
</dbReference>
<dbReference type="AlphaFoldDB" id="A0A285ISQ1"/>
<keyword evidence="3" id="KW-0805">Transcription regulation</keyword>
<keyword evidence="7" id="KW-0032">Aminotransferase</keyword>
<dbReference type="CDD" id="cd00609">
    <property type="entry name" value="AAT_like"/>
    <property type="match status" value="1"/>
</dbReference>
<sequence>MGHIGAQNVLVDLIIPPGGNKTVAVYRALREAIVDGRLPSGSRLPATRALAADLGIARGSVAGAYERLAAEGYLSAQVGAGTFVAYQPAKRASRREAGALKPRKGWAFAPLPTSGGAPPPRYDFRVGIPDAGLFPFDAWRRLLIAETRLRANSLGTYAEPSGHPALRAAIARYLGVARGVRASEADMVITNGTQHALDLIGRVLITPGDVVAVEDPGYPPARRLFASLGARVAAVPVDAEGLVVDAIPSSSTLVYTTPSHQFPLGRAMSANRRRELLDWAGRRSVAIVEDDYDSEFRFLSRPLEPLYSLDTAGRVLYAGTFSKSMLPSLRTGFLLTPPGLRDALVAARQMGDGHGQPAVQAALARFIDDGLLARHVRKAGKAYAVRHRQLVAALIATGGLEAIPSAAGLHLAAVTPVDSTAVVRAAARAGIGLDDLRTYFADQSAGQTGLVFGFGAADPSLIGEGMALLAGILARHA</sequence>
<evidence type="ECO:0000256" key="2">
    <source>
        <dbReference type="ARBA" id="ARBA00022898"/>
    </source>
</evidence>
<gene>
    <name evidence="7" type="ORF">SAMN05421748_111163</name>
</gene>
<dbReference type="SUPFAM" id="SSF46785">
    <property type="entry name" value="Winged helix' DNA-binding domain"/>
    <property type="match status" value="1"/>
</dbReference>
<dbReference type="InterPro" id="IPR000524">
    <property type="entry name" value="Tscrpt_reg_HTH_GntR"/>
</dbReference>
<dbReference type="Gene3D" id="3.40.640.10">
    <property type="entry name" value="Type I PLP-dependent aspartate aminotransferase-like (Major domain)"/>
    <property type="match status" value="1"/>
</dbReference>
<keyword evidence="2" id="KW-0663">Pyridoxal phosphate</keyword>
<dbReference type="SMART" id="SM00345">
    <property type="entry name" value="HTH_GNTR"/>
    <property type="match status" value="1"/>
</dbReference>
<evidence type="ECO:0000256" key="4">
    <source>
        <dbReference type="ARBA" id="ARBA00023125"/>
    </source>
</evidence>
<comment type="similarity">
    <text evidence="1">In the C-terminal section; belongs to the class-I pyridoxal-phosphate-dependent aminotransferase family.</text>
</comment>
<evidence type="ECO:0000313" key="8">
    <source>
        <dbReference type="Proteomes" id="UP000219612"/>
    </source>
</evidence>
<reference evidence="7 8" key="1">
    <citation type="submission" date="2017-09" db="EMBL/GenBank/DDBJ databases">
        <authorList>
            <person name="Ehlers B."/>
            <person name="Leendertz F.H."/>
        </authorList>
    </citation>
    <scope>NUCLEOTIDE SEQUENCE [LARGE SCALE GENOMIC DNA]</scope>
    <source>
        <strain evidence="7 8">CGMCC 4.6857</strain>
    </source>
</reference>
<evidence type="ECO:0000256" key="3">
    <source>
        <dbReference type="ARBA" id="ARBA00023015"/>
    </source>
</evidence>
<organism evidence="7 8">
    <name type="scientific">Paractinoplanes atraurantiacus</name>
    <dbReference type="NCBI Taxonomy" id="1036182"/>
    <lineage>
        <taxon>Bacteria</taxon>
        <taxon>Bacillati</taxon>
        <taxon>Actinomycetota</taxon>
        <taxon>Actinomycetes</taxon>
        <taxon>Micromonosporales</taxon>
        <taxon>Micromonosporaceae</taxon>
        <taxon>Paractinoplanes</taxon>
    </lineage>
</organism>
<dbReference type="InterPro" id="IPR036390">
    <property type="entry name" value="WH_DNA-bd_sf"/>
</dbReference>
<dbReference type="Gene3D" id="1.10.10.10">
    <property type="entry name" value="Winged helix-like DNA-binding domain superfamily/Winged helix DNA-binding domain"/>
    <property type="match status" value="1"/>
</dbReference>
<dbReference type="CDD" id="cd07377">
    <property type="entry name" value="WHTH_GntR"/>
    <property type="match status" value="1"/>
</dbReference>
<name>A0A285ISQ1_9ACTN</name>
<dbReference type="GO" id="GO:0003677">
    <property type="term" value="F:DNA binding"/>
    <property type="evidence" value="ECO:0007669"/>
    <property type="project" value="UniProtKB-KW"/>
</dbReference>
<evidence type="ECO:0000256" key="1">
    <source>
        <dbReference type="ARBA" id="ARBA00005384"/>
    </source>
</evidence>
<dbReference type="GO" id="GO:0003700">
    <property type="term" value="F:DNA-binding transcription factor activity"/>
    <property type="evidence" value="ECO:0007669"/>
    <property type="project" value="InterPro"/>
</dbReference>
<dbReference type="PANTHER" id="PTHR46577:SF1">
    <property type="entry name" value="HTH-TYPE TRANSCRIPTIONAL REGULATORY PROTEIN GABR"/>
    <property type="match status" value="1"/>
</dbReference>
<evidence type="ECO:0000259" key="6">
    <source>
        <dbReference type="PROSITE" id="PS50949"/>
    </source>
</evidence>
<dbReference type="GO" id="GO:0008483">
    <property type="term" value="F:transaminase activity"/>
    <property type="evidence" value="ECO:0007669"/>
    <property type="project" value="UniProtKB-KW"/>
</dbReference>
<proteinExistence type="inferred from homology"/>
<dbReference type="Pfam" id="PF00155">
    <property type="entry name" value="Aminotran_1_2"/>
    <property type="match status" value="1"/>
</dbReference>
<dbReference type="PROSITE" id="PS50949">
    <property type="entry name" value="HTH_GNTR"/>
    <property type="match status" value="1"/>
</dbReference>
<evidence type="ECO:0000256" key="5">
    <source>
        <dbReference type="ARBA" id="ARBA00023163"/>
    </source>
</evidence>
<dbReference type="InterPro" id="IPR036388">
    <property type="entry name" value="WH-like_DNA-bd_sf"/>
</dbReference>
<dbReference type="InterPro" id="IPR015421">
    <property type="entry name" value="PyrdxlP-dep_Trfase_major"/>
</dbReference>
<dbReference type="GO" id="GO:0030170">
    <property type="term" value="F:pyridoxal phosphate binding"/>
    <property type="evidence" value="ECO:0007669"/>
    <property type="project" value="InterPro"/>
</dbReference>
<dbReference type="Pfam" id="PF00392">
    <property type="entry name" value="GntR"/>
    <property type="match status" value="1"/>
</dbReference>
<evidence type="ECO:0000313" key="7">
    <source>
        <dbReference type="EMBL" id="SNY51004.1"/>
    </source>
</evidence>
<dbReference type="EMBL" id="OBDY01000011">
    <property type="protein sequence ID" value="SNY51004.1"/>
    <property type="molecule type" value="Genomic_DNA"/>
</dbReference>
<dbReference type="PANTHER" id="PTHR46577">
    <property type="entry name" value="HTH-TYPE TRANSCRIPTIONAL REGULATORY PROTEIN GABR"/>
    <property type="match status" value="1"/>
</dbReference>
<dbReference type="SUPFAM" id="SSF53383">
    <property type="entry name" value="PLP-dependent transferases"/>
    <property type="match status" value="1"/>
</dbReference>
<dbReference type="InterPro" id="IPR051446">
    <property type="entry name" value="HTH_trans_reg/aminotransferase"/>
</dbReference>
<keyword evidence="8" id="KW-1185">Reference proteome</keyword>
<keyword evidence="7" id="KW-0808">Transferase</keyword>
<keyword evidence="4" id="KW-0238">DNA-binding</keyword>
<dbReference type="InterPro" id="IPR015424">
    <property type="entry name" value="PyrdxlP-dep_Trfase"/>
</dbReference>
<dbReference type="Proteomes" id="UP000219612">
    <property type="component" value="Unassembled WGS sequence"/>
</dbReference>